<evidence type="ECO:0000256" key="2">
    <source>
        <dbReference type="SAM" id="MobiDB-lite"/>
    </source>
</evidence>
<dbReference type="PANTHER" id="PTHR33392">
    <property type="entry name" value="POLYISOPRENYL-TEICHOIC ACID--PEPTIDOGLYCAN TEICHOIC ACID TRANSFERASE TAGU"/>
    <property type="match status" value="1"/>
</dbReference>
<protein>
    <submittedName>
        <fullName evidence="5">LytR family transcriptional regulator</fullName>
    </submittedName>
</protein>
<feature type="compositionally biased region" description="Gly residues" evidence="2">
    <location>
        <begin position="1"/>
        <end position="20"/>
    </location>
</feature>
<keyword evidence="6" id="KW-1185">Reference proteome</keyword>
<feature type="domain" description="Cell envelope-related transcriptional attenuator" evidence="4">
    <location>
        <begin position="166"/>
        <end position="315"/>
    </location>
</feature>
<dbReference type="NCBIfam" id="TIGR00350">
    <property type="entry name" value="lytR_cpsA_psr"/>
    <property type="match status" value="1"/>
</dbReference>
<evidence type="ECO:0000313" key="5">
    <source>
        <dbReference type="EMBL" id="RXZ55157.1"/>
    </source>
</evidence>
<evidence type="ECO:0000256" key="3">
    <source>
        <dbReference type="SAM" id="Phobius"/>
    </source>
</evidence>
<accession>A0A4V1QU92</accession>
<dbReference type="Proteomes" id="UP000293345">
    <property type="component" value="Unassembled WGS sequence"/>
</dbReference>
<feature type="compositionally biased region" description="Low complexity" evidence="2">
    <location>
        <begin position="46"/>
        <end position="61"/>
    </location>
</feature>
<evidence type="ECO:0000313" key="6">
    <source>
        <dbReference type="Proteomes" id="UP000293345"/>
    </source>
</evidence>
<feature type="region of interest" description="Disordered" evidence="2">
    <location>
        <begin position="1"/>
        <end position="61"/>
    </location>
</feature>
<organism evidence="5 6">
    <name type="scientific">Senegalimassilia faecalis</name>
    <dbReference type="NCBI Taxonomy" id="2509433"/>
    <lineage>
        <taxon>Bacteria</taxon>
        <taxon>Bacillati</taxon>
        <taxon>Actinomycetota</taxon>
        <taxon>Coriobacteriia</taxon>
        <taxon>Coriobacteriales</taxon>
        <taxon>Coriobacteriaceae</taxon>
        <taxon>Senegalimassilia</taxon>
    </lineage>
</organism>
<feature type="transmembrane region" description="Helical" evidence="3">
    <location>
        <begin position="86"/>
        <end position="107"/>
    </location>
</feature>
<reference evidence="5 6" key="1">
    <citation type="submission" date="2019-01" db="EMBL/GenBank/DDBJ databases">
        <title>Senegalimassilia sp. nov. KGMB04484 isolated human feces.</title>
        <authorList>
            <person name="Han K.-I."/>
            <person name="Kim J.-S."/>
            <person name="Lee K.C."/>
            <person name="Suh M.K."/>
            <person name="Eom M.K."/>
            <person name="Lee J.H."/>
            <person name="Park S.-H."/>
            <person name="Kang S.W."/>
            <person name="Park J.-E."/>
            <person name="Oh B.S."/>
            <person name="Yu S.Y."/>
            <person name="Choi S.-H."/>
            <person name="Lee D.H."/>
            <person name="Yoon H."/>
            <person name="Kim B.-Y."/>
            <person name="Lee J.H."/>
            <person name="Lee J.-S."/>
        </authorList>
    </citation>
    <scope>NUCLEOTIDE SEQUENCE [LARGE SCALE GENOMIC DNA]</scope>
    <source>
        <strain evidence="5 6">KGMB04484</strain>
    </source>
</reference>
<dbReference type="OrthoDB" id="9782542at2"/>
<keyword evidence="3" id="KW-0472">Membrane</keyword>
<dbReference type="AlphaFoldDB" id="A0A4V1QU92"/>
<dbReference type="InterPro" id="IPR004474">
    <property type="entry name" value="LytR_CpsA_psr"/>
</dbReference>
<proteinExistence type="inferred from homology"/>
<keyword evidence="3" id="KW-1133">Transmembrane helix</keyword>
<dbReference type="Pfam" id="PF03816">
    <property type="entry name" value="LytR_cpsA_psr"/>
    <property type="match status" value="1"/>
</dbReference>
<sequence>MPQGGGQPGGARGGRPGGPYGAQARPGQARGNQAARPRGGAGGAYAGQRPPRASAAPAPVQSRANAQRAYVAVARKRRRARLLKRVGLTALAVVLVCVFAVGAYGLWFSHQLDSALSMGTEQDIAVSDALTPAEMGQPFYVLVLGSDSREGSGTSDKAAESGDNQRSDVMILMRVDAANKQITMVTVPRDTPYRTSDGQLMKINEAYNIGGAPESIKAVSQLTGVSISHYAEVHFSELQDIVDKLGGVEVNVDIELSYQDALTGETVTLEPGTQVLNGQQAQLFARARHEYQVDQDEHRQDNVRQLALAIMNKVLSEPVYQMPNTILSVAGFVGTDMRTADIISLAMAFAGGSGSMTVYSTSGPSKGDYNEEAGGLWMCYENPEGWATIMKSVDAGENPKGIDVDSTAIIP</sequence>
<evidence type="ECO:0000259" key="4">
    <source>
        <dbReference type="Pfam" id="PF03816"/>
    </source>
</evidence>
<keyword evidence="3" id="KW-0812">Transmembrane</keyword>
<gene>
    <name evidence="5" type="ORF">ET524_08510</name>
</gene>
<dbReference type="EMBL" id="SDPW01000001">
    <property type="protein sequence ID" value="RXZ55157.1"/>
    <property type="molecule type" value="Genomic_DNA"/>
</dbReference>
<feature type="compositionally biased region" description="Low complexity" evidence="2">
    <location>
        <begin position="21"/>
        <end position="38"/>
    </location>
</feature>
<evidence type="ECO:0000256" key="1">
    <source>
        <dbReference type="ARBA" id="ARBA00006068"/>
    </source>
</evidence>
<name>A0A4V1QU92_9ACTN</name>
<comment type="caution">
    <text evidence="5">The sequence shown here is derived from an EMBL/GenBank/DDBJ whole genome shotgun (WGS) entry which is preliminary data.</text>
</comment>
<dbReference type="InterPro" id="IPR050922">
    <property type="entry name" value="LytR/CpsA/Psr_CW_biosynth"/>
</dbReference>
<dbReference type="Gene3D" id="3.40.630.190">
    <property type="entry name" value="LCP protein"/>
    <property type="match status" value="1"/>
</dbReference>
<comment type="similarity">
    <text evidence="1">Belongs to the LytR/CpsA/Psr (LCP) family.</text>
</comment>
<dbReference type="PANTHER" id="PTHR33392:SF6">
    <property type="entry name" value="POLYISOPRENYL-TEICHOIC ACID--PEPTIDOGLYCAN TEICHOIC ACID TRANSFERASE TAGU"/>
    <property type="match status" value="1"/>
</dbReference>